<name>A0A167WQ00_9AGAM</name>
<dbReference type="OrthoDB" id="538223at2759"/>
<dbReference type="SUPFAM" id="SSF53474">
    <property type="entry name" value="alpha/beta-Hydrolases"/>
    <property type="match status" value="1"/>
</dbReference>
<evidence type="ECO:0000313" key="2">
    <source>
        <dbReference type="EMBL" id="KZP06350.1"/>
    </source>
</evidence>
<evidence type="ECO:0000259" key="1">
    <source>
        <dbReference type="Pfam" id="PF09994"/>
    </source>
</evidence>
<dbReference type="InterPro" id="IPR029058">
    <property type="entry name" value="AB_hydrolase_fold"/>
</dbReference>
<accession>A0A167WQ00</accession>
<sequence length="443" mass="49595">MKRIPRKSNSKCGRYVLIAPLCRCSCAPVEKGRNLVVCIDGTSYQLGERSSNVFRFFRHLSPDSADQLKCYKNGIGASDHLSHVPHKIIGKAIDLAIARNIHKGIIEAYSWLSERYRPGDRIFLLGYSRGAYQVRALAAMIETVGLLPAGSKEHVRRAYDLYAECYDSHAATKAAFFKAEMSTPRASVHFVGVWDTVCSVGLVSRARLPLSKDCDHICIFRHALALDENRVKFEPECTFGGDRLPSRDAKEVWFAGSHSDIGGGEGLSEDTLNIETVPLQWMEHEALMAGLHFKPHKSMWDVSELLKATPHKAIHGAWRLLEALPVKRRKHCNPEEDSRVPHQGKGRAIYPGQKIHASVTFMAKSYEPKAVFKHAPTLAWTHVVGHGASGHFLRHADWTDRLELDLFDLNAAPEWTDTLRRNNNISSGGALRLLTRLDFMSSL</sequence>
<dbReference type="PANTHER" id="PTHR33840">
    <property type="match status" value="1"/>
</dbReference>
<dbReference type="STRING" id="436010.A0A167WQ00"/>
<organism evidence="2 3">
    <name type="scientific">Athelia psychrophila</name>
    <dbReference type="NCBI Taxonomy" id="1759441"/>
    <lineage>
        <taxon>Eukaryota</taxon>
        <taxon>Fungi</taxon>
        <taxon>Dikarya</taxon>
        <taxon>Basidiomycota</taxon>
        <taxon>Agaricomycotina</taxon>
        <taxon>Agaricomycetes</taxon>
        <taxon>Agaricomycetidae</taxon>
        <taxon>Atheliales</taxon>
        <taxon>Atheliaceae</taxon>
        <taxon>Athelia</taxon>
    </lineage>
</organism>
<proteinExistence type="predicted"/>
<evidence type="ECO:0000313" key="3">
    <source>
        <dbReference type="Proteomes" id="UP000076532"/>
    </source>
</evidence>
<gene>
    <name evidence="2" type="ORF">FIBSPDRAFT_842265</name>
</gene>
<protein>
    <recommendedName>
        <fullName evidence="1">T6SS Phospholipase effector Tle1-like catalytic domain-containing protein</fullName>
    </recommendedName>
</protein>
<reference evidence="2 3" key="1">
    <citation type="journal article" date="2016" name="Mol. Biol. Evol.">
        <title>Comparative Genomics of Early-Diverging Mushroom-Forming Fungi Provides Insights into the Origins of Lignocellulose Decay Capabilities.</title>
        <authorList>
            <person name="Nagy L.G."/>
            <person name="Riley R."/>
            <person name="Tritt A."/>
            <person name="Adam C."/>
            <person name="Daum C."/>
            <person name="Floudas D."/>
            <person name="Sun H."/>
            <person name="Yadav J.S."/>
            <person name="Pangilinan J."/>
            <person name="Larsson K.H."/>
            <person name="Matsuura K."/>
            <person name="Barry K."/>
            <person name="Labutti K."/>
            <person name="Kuo R."/>
            <person name="Ohm R.A."/>
            <person name="Bhattacharya S.S."/>
            <person name="Shirouzu T."/>
            <person name="Yoshinaga Y."/>
            <person name="Martin F.M."/>
            <person name="Grigoriev I.V."/>
            <person name="Hibbett D.S."/>
        </authorList>
    </citation>
    <scope>NUCLEOTIDE SEQUENCE [LARGE SCALE GENOMIC DNA]</scope>
    <source>
        <strain evidence="2 3">CBS 109695</strain>
    </source>
</reference>
<dbReference type="PANTHER" id="PTHR33840:SF1">
    <property type="entry name" value="TLE1 PHOSPHOLIPASE DOMAIN-CONTAINING PROTEIN"/>
    <property type="match status" value="1"/>
</dbReference>
<dbReference type="EMBL" id="KV417792">
    <property type="protein sequence ID" value="KZP06350.1"/>
    <property type="molecule type" value="Genomic_DNA"/>
</dbReference>
<dbReference type="Pfam" id="PF09994">
    <property type="entry name" value="T6SS_Tle1-like_cat"/>
    <property type="match status" value="1"/>
</dbReference>
<keyword evidence="3" id="KW-1185">Reference proteome</keyword>
<dbReference type="InterPro" id="IPR018712">
    <property type="entry name" value="Tle1-like_cat"/>
</dbReference>
<dbReference type="AlphaFoldDB" id="A0A167WQ00"/>
<dbReference type="Proteomes" id="UP000076532">
    <property type="component" value="Unassembled WGS sequence"/>
</dbReference>
<feature type="domain" description="T6SS Phospholipase effector Tle1-like catalytic" evidence="1">
    <location>
        <begin position="33"/>
        <end position="284"/>
    </location>
</feature>
<feature type="non-terminal residue" evidence="2">
    <location>
        <position position="443"/>
    </location>
</feature>